<keyword evidence="8" id="KW-1185">Reference proteome</keyword>
<evidence type="ECO:0000259" key="6">
    <source>
        <dbReference type="Pfam" id="PF18052"/>
    </source>
</evidence>
<keyword evidence="2" id="KW-0433">Leucine-rich repeat</keyword>
<keyword evidence="4" id="KW-0547">Nucleotide-binding</keyword>
<dbReference type="OrthoDB" id="694058at2759"/>
<dbReference type="CDD" id="cd14798">
    <property type="entry name" value="RX-CC_like"/>
    <property type="match status" value="1"/>
</dbReference>
<reference evidence="7 8" key="1">
    <citation type="submission" date="2019-11" db="EMBL/GenBank/DDBJ databases">
        <title>Whole genome sequence of Oryza granulata.</title>
        <authorList>
            <person name="Li W."/>
        </authorList>
    </citation>
    <scope>NUCLEOTIDE SEQUENCE [LARGE SCALE GENOMIC DNA]</scope>
    <source>
        <strain evidence="8">cv. Menghai</strain>
        <tissue evidence="7">Leaf</tissue>
    </source>
</reference>
<evidence type="ECO:0000256" key="5">
    <source>
        <dbReference type="ARBA" id="ARBA00022821"/>
    </source>
</evidence>
<evidence type="ECO:0000256" key="1">
    <source>
        <dbReference type="ARBA" id="ARBA00008894"/>
    </source>
</evidence>
<dbReference type="Gene3D" id="1.20.5.4130">
    <property type="match status" value="1"/>
</dbReference>
<evidence type="ECO:0000256" key="4">
    <source>
        <dbReference type="ARBA" id="ARBA00022741"/>
    </source>
</evidence>
<dbReference type="Proteomes" id="UP000479710">
    <property type="component" value="Unassembled WGS sequence"/>
</dbReference>
<organism evidence="7 8">
    <name type="scientific">Oryza meyeriana var. granulata</name>
    <dbReference type="NCBI Taxonomy" id="110450"/>
    <lineage>
        <taxon>Eukaryota</taxon>
        <taxon>Viridiplantae</taxon>
        <taxon>Streptophyta</taxon>
        <taxon>Embryophyta</taxon>
        <taxon>Tracheophyta</taxon>
        <taxon>Spermatophyta</taxon>
        <taxon>Magnoliopsida</taxon>
        <taxon>Liliopsida</taxon>
        <taxon>Poales</taxon>
        <taxon>Poaceae</taxon>
        <taxon>BOP clade</taxon>
        <taxon>Oryzoideae</taxon>
        <taxon>Oryzeae</taxon>
        <taxon>Oryzinae</taxon>
        <taxon>Oryza</taxon>
        <taxon>Oryza meyeriana</taxon>
    </lineage>
</organism>
<dbReference type="Pfam" id="PF18052">
    <property type="entry name" value="Rx_N"/>
    <property type="match status" value="1"/>
</dbReference>
<dbReference type="AlphaFoldDB" id="A0A6G1C794"/>
<dbReference type="GO" id="GO:0000166">
    <property type="term" value="F:nucleotide binding"/>
    <property type="evidence" value="ECO:0007669"/>
    <property type="project" value="UniProtKB-KW"/>
</dbReference>
<dbReference type="InterPro" id="IPR038005">
    <property type="entry name" value="RX-like_CC"/>
</dbReference>
<dbReference type="PANTHER" id="PTHR19338:SF32">
    <property type="entry name" value="OS06G0287500 PROTEIN"/>
    <property type="match status" value="1"/>
</dbReference>
<comment type="caution">
    <text evidence="7">The sequence shown here is derived from an EMBL/GenBank/DDBJ whole genome shotgun (WGS) entry which is preliminary data.</text>
</comment>
<evidence type="ECO:0000256" key="2">
    <source>
        <dbReference type="ARBA" id="ARBA00022614"/>
    </source>
</evidence>
<evidence type="ECO:0000313" key="8">
    <source>
        <dbReference type="Proteomes" id="UP000479710"/>
    </source>
</evidence>
<dbReference type="PANTHER" id="PTHR19338">
    <property type="entry name" value="TRANSLOCASE OF INNER MITOCHONDRIAL MEMBRANE 13 HOMOLOG"/>
    <property type="match status" value="1"/>
</dbReference>
<keyword evidence="3" id="KW-0677">Repeat</keyword>
<evidence type="ECO:0000313" key="7">
    <source>
        <dbReference type="EMBL" id="KAF0896109.1"/>
    </source>
</evidence>
<dbReference type="InterPro" id="IPR041118">
    <property type="entry name" value="Rx_N"/>
</dbReference>
<feature type="domain" description="Disease resistance N-terminal" evidence="6">
    <location>
        <begin position="20"/>
        <end position="89"/>
    </location>
</feature>
<accession>A0A6G1C794</accession>
<proteinExistence type="inferred from homology"/>
<gene>
    <name evidence="7" type="ORF">E2562_019607</name>
</gene>
<dbReference type="EMBL" id="SPHZ02000010">
    <property type="protein sequence ID" value="KAF0896109.1"/>
    <property type="molecule type" value="Genomic_DNA"/>
</dbReference>
<dbReference type="GO" id="GO:0006952">
    <property type="term" value="P:defense response"/>
    <property type="evidence" value="ECO:0007669"/>
    <property type="project" value="UniProtKB-KW"/>
</dbReference>
<name>A0A6G1C794_9ORYZ</name>
<evidence type="ECO:0000256" key="3">
    <source>
        <dbReference type="ARBA" id="ARBA00022737"/>
    </source>
</evidence>
<sequence>MSTLVLTELHHIRAKKKKEVADTLEEDVASIKEDFEMMQSLLMDLAGKRRSHATSSMSFSTWFRQLRDLAHNVEDCLQEFFLHLETPSRAAGSTNLLLPRENIAKQMTSLRSKIKRLNKSSVLYSNVVSYLNTAAVQSQGRMEPIYGSDSDTR</sequence>
<protein>
    <recommendedName>
        <fullName evidence="6">Disease resistance N-terminal domain-containing protein</fullName>
    </recommendedName>
</protein>
<keyword evidence="5" id="KW-0611">Plant defense</keyword>
<comment type="similarity">
    <text evidence="1">Belongs to the disease resistance NB-LRR family.</text>
</comment>